<keyword evidence="2" id="KW-0732">Signal</keyword>
<evidence type="ECO:0000256" key="1">
    <source>
        <dbReference type="SAM" id="MobiDB-lite"/>
    </source>
</evidence>
<sequence length="150" mass="14971">MLRPVAMLWAVLLAALLALLPCTANARSAGSPPAGAVTSVRAVSTVVPAAIAVPDRAGTPAGHQHALAPESSGVLILCTADGPNRLPGHGCSSHSFCGPESQLPNAPPQPGAVVLPQLVAPPASPAVPAADVRPAPHHAPDLHALQVHRS</sequence>
<gene>
    <name evidence="3" type="ORF">TR51_20370</name>
</gene>
<reference evidence="3 4" key="1">
    <citation type="submission" date="2015-02" db="EMBL/GenBank/DDBJ databases">
        <title>Draft genome sequence of Kitasatospora griseola MF730-N6, a bafilomycin, terpentecin and satosporin producer.</title>
        <authorList>
            <person name="Arens J.C."/>
            <person name="Haltli B."/>
            <person name="Kerr R.G."/>
        </authorList>
    </citation>
    <scope>NUCLEOTIDE SEQUENCE [LARGE SCALE GENOMIC DNA]</scope>
    <source>
        <strain evidence="3 4">MF730-N6</strain>
    </source>
</reference>
<name>A0A0D0PSW0_KITGR</name>
<evidence type="ECO:0008006" key="5">
    <source>
        <dbReference type="Google" id="ProtNLM"/>
    </source>
</evidence>
<proteinExistence type="predicted"/>
<feature type="signal peptide" evidence="2">
    <location>
        <begin position="1"/>
        <end position="26"/>
    </location>
</feature>
<comment type="caution">
    <text evidence="3">The sequence shown here is derived from an EMBL/GenBank/DDBJ whole genome shotgun (WGS) entry which is preliminary data.</text>
</comment>
<dbReference type="Proteomes" id="UP000032066">
    <property type="component" value="Unassembled WGS sequence"/>
</dbReference>
<feature type="chain" id="PRO_5002218844" description="Secreted protein" evidence="2">
    <location>
        <begin position="27"/>
        <end position="150"/>
    </location>
</feature>
<keyword evidence="4" id="KW-1185">Reference proteome</keyword>
<dbReference type="STRING" id="2064.TR51_20370"/>
<feature type="compositionally biased region" description="Low complexity" evidence="1">
    <location>
        <begin position="124"/>
        <end position="133"/>
    </location>
</feature>
<dbReference type="PATRIC" id="fig|2064.6.peg.4381"/>
<evidence type="ECO:0000256" key="2">
    <source>
        <dbReference type="SAM" id="SignalP"/>
    </source>
</evidence>
<protein>
    <recommendedName>
        <fullName evidence="5">Secreted protein</fullName>
    </recommendedName>
</protein>
<evidence type="ECO:0000313" key="3">
    <source>
        <dbReference type="EMBL" id="KIQ61663.1"/>
    </source>
</evidence>
<dbReference type="AlphaFoldDB" id="A0A0D0PSW0"/>
<evidence type="ECO:0000313" key="4">
    <source>
        <dbReference type="Proteomes" id="UP000032066"/>
    </source>
</evidence>
<dbReference type="EMBL" id="JXZB01000004">
    <property type="protein sequence ID" value="KIQ61663.1"/>
    <property type="molecule type" value="Genomic_DNA"/>
</dbReference>
<feature type="region of interest" description="Disordered" evidence="1">
    <location>
        <begin position="124"/>
        <end position="150"/>
    </location>
</feature>
<organism evidence="3 4">
    <name type="scientific">Kitasatospora griseola</name>
    <name type="common">Streptomyces griseolosporeus</name>
    <dbReference type="NCBI Taxonomy" id="2064"/>
    <lineage>
        <taxon>Bacteria</taxon>
        <taxon>Bacillati</taxon>
        <taxon>Actinomycetota</taxon>
        <taxon>Actinomycetes</taxon>
        <taxon>Kitasatosporales</taxon>
        <taxon>Streptomycetaceae</taxon>
        <taxon>Kitasatospora</taxon>
    </lineage>
</organism>
<accession>A0A0D0PSW0</accession>